<feature type="transmembrane region" description="Helical" evidence="2">
    <location>
        <begin position="12"/>
        <end position="34"/>
    </location>
</feature>
<organism evidence="3 4">
    <name type="scientific">Hibiscus syriacus</name>
    <name type="common">Rose of Sharon</name>
    <dbReference type="NCBI Taxonomy" id="106335"/>
    <lineage>
        <taxon>Eukaryota</taxon>
        <taxon>Viridiplantae</taxon>
        <taxon>Streptophyta</taxon>
        <taxon>Embryophyta</taxon>
        <taxon>Tracheophyta</taxon>
        <taxon>Spermatophyta</taxon>
        <taxon>Magnoliopsida</taxon>
        <taxon>eudicotyledons</taxon>
        <taxon>Gunneridae</taxon>
        <taxon>Pentapetalae</taxon>
        <taxon>rosids</taxon>
        <taxon>malvids</taxon>
        <taxon>Malvales</taxon>
        <taxon>Malvaceae</taxon>
        <taxon>Malvoideae</taxon>
        <taxon>Hibiscus</taxon>
    </lineage>
</organism>
<feature type="compositionally biased region" description="Basic and acidic residues" evidence="1">
    <location>
        <begin position="112"/>
        <end position="134"/>
    </location>
</feature>
<keyword evidence="2" id="KW-0812">Transmembrane</keyword>
<evidence type="ECO:0000313" key="3">
    <source>
        <dbReference type="EMBL" id="KAE8665749.1"/>
    </source>
</evidence>
<proteinExistence type="predicted"/>
<evidence type="ECO:0000256" key="1">
    <source>
        <dbReference type="SAM" id="MobiDB-lite"/>
    </source>
</evidence>
<evidence type="ECO:0000256" key="2">
    <source>
        <dbReference type="SAM" id="Phobius"/>
    </source>
</evidence>
<name>A0A6A2Y1X6_HIBSY</name>
<reference evidence="3" key="1">
    <citation type="submission" date="2019-09" db="EMBL/GenBank/DDBJ databases">
        <title>Draft genome information of white flower Hibiscus syriacus.</title>
        <authorList>
            <person name="Kim Y.-M."/>
        </authorList>
    </citation>
    <scope>NUCLEOTIDE SEQUENCE [LARGE SCALE GENOMIC DNA]</scope>
    <source>
        <strain evidence="3">YM2019G1</strain>
    </source>
</reference>
<comment type="caution">
    <text evidence="3">The sequence shown here is derived from an EMBL/GenBank/DDBJ whole genome shotgun (WGS) entry which is preliminary data.</text>
</comment>
<dbReference type="PANTHER" id="PTHR34964">
    <property type="entry name" value="MEMBRANE LIPOPROTEIN-RELATED"/>
    <property type="match status" value="1"/>
</dbReference>
<dbReference type="OrthoDB" id="784693at2759"/>
<accession>A0A6A2Y1X6</accession>
<keyword evidence="2" id="KW-0472">Membrane</keyword>
<dbReference type="EMBL" id="VEPZ02001607">
    <property type="protein sequence ID" value="KAE8665749.1"/>
    <property type="molecule type" value="Genomic_DNA"/>
</dbReference>
<feature type="transmembrane region" description="Helical" evidence="2">
    <location>
        <begin position="46"/>
        <end position="70"/>
    </location>
</feature>
<protein>
    <submittedName>
        <fullName evidence="3">Glucose-inhibited division family A protein isoform 1</fullName>
    </submittedName>
</protein>
<dbReference type="AlphaFoldDB" id="A0A6A2Y1X6"/>
<evidence type="ECO:0000313" key="4">
    <source>
        <dbReference type="Proteomes" id="UP000436088"/>
    </source>
</evidence>
<feature type="region of interest" description="Disordered" evidence="1">
    <location>
        <begin position="112"/>
        <end position="142"/>
    </location>
</feature>
<keyword evidence="2" id="KW-1133">Transmembrane helix</keyword>
<dbReference type="PANTHER" id="PTHR34964:SF1">
    <property type="entry name" value="MEMBRANE LIPOPROTEIN"/>
    <property type="match status" value="1"/>
</dbReference>
<keyword evidence="4" id="KW-1185">Reference proteome</keyword>
<dbReference type="Proteomes" id="UP000436088">
    <property type="component" value="Unassembled WGS sequence"/>
</dbReference>
<sequence>MTEPDEDASQVYIWTIACILFVCVVVGGGCFLAYVTVDEYQSSSLLLVLGFAFVCTPWIFWILTVMYRLLSRAFGFRMVLCGLYVNNTAKVSGDDGGGDECKGGDDVIVDVDEKSNENDGKTKDVYDASPDSEKALASSMAS</sequence>
<gene>
    <name evidence="3" type="ORF">F3Y22_tig00112530pilonHSYRG00242</name>
</gene>